<protein>
    <submittedName>
        <fullName evidence="1">Uncharacterized protein</fullName>
    </submittedName>
</protein>
<name>A0ACB9SK47_HOLOL</name>
<gene>
    <name evidence="1" type="ORF">MML48_9g00014052</name>
</gene>
<dbReference type="EMBL" id="CM043023">
    <property type="protein sequence ID" value="KAI4455684.1"/>
    <property type="molecule type" value="Genomic_DNA"/>
</dbReference>
<organism evidence="1 2">
    <name type="scientific">Holotrichia oblita</name>
    <name type="common">Chafer beetle</name>
    <dbReference type="NCBI Taxonomy" id="644536"/>
    <lineage>
        <taxon>Eukaryota</taxon>
        <taxon>Metazoa</taxon>
        <taxon>Ecdysozoa</taxon>
        <taxon>Arthropoda</taxon>
        <taxon>Hexapoda</taxon>
        <taxon>Insecta</taxon>
        <taxon>Pterygota</taxon>
        <taxon>Neoptera</taxon>
        <taxon>Endopterygota</taxon>
        <taxon>Coleoptera</taxon>
        <taxon>Polyphaga</taxon>
        <taxon>Scarabaeiformia</taxon>
        <taxon>Scarabaeidae</taxon>
        <taxon>Melolonthinae</taxon>
        <taxon>Holotrichia</taxon>
    </lineage>
</organism>
<proteinExistence type="predicted"/>
<evidence type="ECO:0000313" key="1">
    <source>
        <dbReference type="EMBL" id="KAI4455684.1"/>
    </source>
</evidence>
<evidence type="ECO:0000313" key="2">
    <source>
        <dbReference type="Proteomes" id="UP001056778"/>
    </source>
</evidence>
<sequence length="187" mass="21013">MEPVHISCSEDYVSEDEVEQKICKLCFNELIVQREREKSKKCLETQAKKMKLMSDKSHSESSVGFTVRIPVSEVDRGKGDAQSILSIIKITKEGIFQLGARNGRIKQLYSRSEFSVCEQKLIRIEEVPDVEISLRSVATAQSLGTGQGFKKCSCKTQCVTVDTLGFCFRNNVLCNSKCHFSNPCCNK</sequence>
<comment type="caution">
    <text evidence="1">The sequence shown here is derived from an EMBL/GenBank/DDBJ whole genome shotgun (WGS) entry which is preliminary data.</text>
</comment>
<dbReference type="Proteomes" id="UP001056778">
    <property type="component" value="Chromosome 9"/>
</dbReference>
<reference evidence="1" key="1">
    <citation type="submission" date="2022-04" db="EMBL/GenBank/DDBJ databases">
        <title>Chromosome-scale genome assembly of Holotrichia oblita Faldermann.</title>
        <authorList>
            <person name="Rongchong L."/>
        </authorList>
    </citation>
    <scope>NUCLEOTIDE SEQUENCE</scope>
    <source>
        <strain evidence="1">81SQS9</strain>
    </source>
</reference>
<accession>A0ACB9SK47</accession>
<keyword evidence="2" id="KW-1185">Reference proteome</keyword>